<dbReference type="RefSeq" id="WP_264384843.1">
    <property type="nucleotide sequence ID" value="NZ_CP074352.1"/>
</dbReference>
<reference evidence="1 2" key="1">
    <citation type="submission" date="2021-05" db="EMBL/GenBank/DDBJ databases">
        <title>Isolation, identification, and the growth promoting effects of Pantoea dispersa strain YSD J2 from the aboveground leaves of Cyperus esculentus L.Var. Sativus.</title>
        <authorList>
            <person name="Wang S."/>
            <person name="Tang X.M."/>
            <person name="Huang Y.N."/>
        </authorList>
    </citation>
    <scope>NUCLEOTIDE SEQUENCE [LARGE SCALE GENOMIC DNA]</scope>
    <source>
        <strain evidence="2">YSD YN2</strain>
    </source>
</reference>
<evidence type="ECO:0008006" key="3">
    <source>
        <dbReference type="Google" id="ProtNLM"/>
    </source>
</evidence>
<evidence type="ECO:0000313" key="1">
    <source>
        <dbReference type="EMBL" id="UYU31457.1"/>
    </source>
</evidence>
<dbReference type="EMBL" id="CP074352">
    <property type="protein sequence ID" value="UYU31457.1"/>
    <property type="molecule type" value="Genomic_DNA"/>
</dbReference>
<dbReference type="PROSITE" id="PS51257">
    <property type="entry name" value="PROKAR_LIPOPROTEIN"/>
    <property type="match status" value="1"/>
</dbReference>
<accession>A0ABY6JCU2</accession>
<organism evidence="1 2">
    <name type="scientific">Siccibacter colletis</name>
    <dbReference type="NCBI Taxonomy" id="1505757"/>
    <lineage>
        <taxon>Bacteria</taxon>
        <taxon>Pseudomonadati</taxon>
        <taxon>Pseudomonadota</taxon>
        <taxon>Gammaproteobacteria</taxon>
        <taxon>Enterobacterales</taxon>
        <taxon>Enterobacteriaceae</taxon>
        <taxon>Siccibacter</taxon>
    </lineage>
</organism>
<evidence type="ECO:0000313" key="2">
    <source>
        <dbReference type="Proteomes" id="UP001156318"/>
    </source>
</evidence>
<keyword evidence="2" id="KW-1185">Reference proteome</keyword>
<gene>
    <name evidence="1" type="ORF">KFZ77_16745</name>
</gene>
<dbReference type="Proteomes" id="UP001156318">
    <property type="component" value="Chromosome"/>
</dbReference>
<protein>
    <recommendedName>
        <fullName evidence="3">Lipoprotein</fullName>
    </recommendedName>
</protein>
<proteinExistence type="predicted"/>
<name>A0ABY6JCU2_9ENTR</name>
<sequence>MKKYAGALLLTAMLAGCKEESSTATGEYLIEDVSFVCEFDKDIYDDAQLAQEKRYQSSKNNILVAFAEDSVSWASFDEVYSQPIKNGLIVIGDVTYRIGVASQGEQITLTSAQPDACGWFSCEITFRLKRAEEGSPELKAIKNEIASHEKARHQQLLIDQTYIKSQLDAPFYGVMLSLDDAIALKVPLKFYNAIASAYVAEFPEDLDYLFTNEKLQAGSVGYQNLKDEPVEGMQAYLYSTTASFQDIDLQLLLKHQRTVVYQDNNGAIYYDHSGKLKAVSVSYHPEAHKYFFGVIIAPDIETVTKGFNILRTANPASQVEGNTSANDLTLSQAESEERYNTSVRDYFDTNAVNTAILDRVTALMAIPQIFVYPVEGCMEPVEIDEMKPSLVKNEIGIDIFNKPVKQLIAADKRTSAGTVLQDIVYNTDRFNRLTYRYYVAIGQGLTLRVNVPLNGGALHEKVMFLHALRTLDFTGLPSLPEGAHENIHRYHSAECLDARPYDHYFHVDEGIIDRQGHLTNMAP</sequence>